<organism evidence="2 3">
    <name type="scientific">Lutzomyia longipalpis</name>
    <name type="common">Sand fly</name>
    <dbReference type="NCBI Taxonomy" id="7200"/>
    <lineage>
        <taxon>Eukaryota</taxon>
        <taxon>Metazoa</taxon>
        <taxon>Ecdysozoa</taxon>
        <taxon>Arthropoda</taxon>
        <taxon>Hexapoda</taxon>
        <taxon>Insecta</taxon>
        <taxon>Pterygota</taxon>
        <taxon>Neoptera</taxon>
        <taxon>Endopterygota</taxon>
        <taxon>Diptera</taxon>
        <taxon>Nematocera</taxon>
        <taxon>Psychodoidea</taxon>
        <taxon>Psychodidae</taxon>
        <taxon>Lutzomyia</taxon>
        <taxon>Lutzomyia</taxon>
    </lineage>
</organism>
<sequence>MPILKECCFCVSLKTGGIVLAIINGLASIAVVAFNIWGLVVLKKVENSHEAIQRLAKELELARNPGGGGGGGYNAAYNDNLVILFTKILLWTNIVICLFVFLACIFLIIGALKNRRKFIIPYLICNAFGIVTRFLDFIFKAVTSEKAFNHVVAGLIFVAISGYLWFCVFSLYQKQCEEERQRSAANNPYANQQTVYSQKA</sequence>
<keyword evidence="1" id="KW-0812">Transmembrane</keyword>
<dbReference type="AlphaFoldDB" id="A0A1B0GI26"/>
<dbReference type="InterPro" id="IPR031720">
    <property type="entry name" value="DUF4728"/>
</dbReference>
<dbReference type="EnsemblMetazoa" id="LLOJ003511-RA">
    <property type="protein sequence ID" value="LLOJ003511-PA"/>
    <property type="gene ID" value="LLOJ003511"/>
</dbReference>
<reference evidence="2" key="1">
    <citation type="submission" date="2020-05" db="UniProtKB">
        <authorList>
            <consortium name="EnsemblMetazoa"/>
        </authorList>
    </citation>
    <scope>IDENTIFICATION</scope>
    <source>
        <strain evidence="2">Jacobina</strain>
    </source>
</reference>
<dbReference type="Proteomes" id="UP000092461">
    <property type="component" value="Unassembled WGS sequence"/>
</dbReference>
<dbReference type="Pfam" id="PF15860">
    <property type="entry name" value="DUF4728"/>
    <property type="match status" value="1"/>
</dbReference>
<proteinExistence type="predicted"/>
<evidence type="ECO:0000313" key="2">
    <source>
        <dbReference type="EnsemblMetazoa" id="LLOJ003511-PA"/>
    </source>
</evidence>
<keyword evidence="1" id="KW-0472">Membrane</keyword>
<dbReference type="PANTHER" id="PTHR36694">
    <property type="entry name" value="PASIFLORA 1, ISOFORM A-RELATED"/>
    <property type="match status" value="1"/>
</dbReference>
<keyword evidence="3" id="KW-1185">Reference proteome</keyword>
<evidence type="ECO:0000313" key="3">
    <source>
        <dbReference type="Proteomes" id="UP000092461"/>
    </source>
</evidence>
<feature type="transmembrane region" description="Helical" evidence="1">
    <location>
        <begin position="119"/>
        <end position="139"/>
    </location>
</feature>
<dbReference type="VEuPathDB" id="VectorBase:LLOJ003511"/>
<evidence type="ECO:0000256" key="1">
    <source>
        <dbReference type="SAM" id="Phobius"/>
    </source>
</evidence>
<protein>
    <submittedName>
        <fullName evidence="2">Uncharacterized protein</fullName>
    </submittedName>
</protein>
<name>A0A1B0GI26_LUTLO</name>
<feature type="transmembrane region" description="Helical" evidence="1">
    <location>
        <begin position="88"/>
        <end position="112"/>
    </location>
</feature>
<dbReference type="EMBL" id="AJWK01011189">
    <property type="status" value="NOT_ANNOTATED_CDS"/>
    <property type="molecule type" value="Genomic_DNA"/>
</dbReference>
<dbReference type="VEuPathDB" id="VectorBase:LLONM1_011973"/>
<accession>A0A1B0GI26</accession>
<keyword evidence="1" id="KW-1133">Transmembrane helix</keyword>
<feature type="transmembrane region" description="Helical" evidence="1">
    <location>
        <begin position="151"/>
        <end position="172"/>
    </location>
</feature>
<dbReference type="PANTHER" id="PTHR36694:SF11">
    <property type="entry name" value="LP21121P-RELATED"/>
    <property type="match status" value="1"/>
</dbReference>
<feature type="transmembrane region" description="Helical" evidence="1">
    <location>
        <begin position="18"/>
        <end position="40"/>
    </location>
</feature>